<dbReference type="Proteomes" id="UP001497744">
    <property type="component" value="Unassembled WGS sequence"/>
</dbReference>
<sequence length="141" mass="15478">MLTGSVSDVGRLGLLDVRLGRIRDLDDTTVELRLVVVEYGVPCVLFVLELDERDAPVGPCVPLMLAPRRAGQAAQPASSDARCAASARQPTLFLVNWHVDAQDVAEGHKRGVQYLLVHLVRELTHKQRALLPSCIRHALRA</sequence>
<dbReference type="AlphaFoldDB" id="A0AAV4M2J3"/>
<comment type="caution">
    <text evidence="1">The sequence shown here is derived from an EMBL/GenBank/DDBJ whole genome shotgun (WGS) entry which is preliminary data.</text>
</comment>
<dbReference type="RefSeq" id="XP_067718371.1">
    <property type="nucleotide sequence ID" value="XM_067862270.1"/>
</dbReference>
<dbReference type="GeneID" id="94197783"/>
<accession>A0AAV4M2J3</accession>
<reference evidence="1 2" key="1">
    <citation type="submission" date="2021-06" db="EMBL/GenBank/DDBJ databases">
        <title>Genome sequence of Babesia caballi.</title>
        <authorList>
            <person name="Yamagishi J."/>
            <person name="Kidaka T."/>
            <person name="Ochi A."/>
        </authorList>
    </citation>
    <scope>NUCLEOTIDE SEQUENCE [LARGE SCALE GENOMIC DNA]</scope>
    <source>
        <strain evidence="1">USDA-D6B2</strain>
    </source>
</reference>
<keyword evidence="2" id="KW-1185">Reference proteome</keyword>
<dbReference type="EMBL" id="BPLF01000006">
    <property type="protein sequence ID" value="GIX66302.1"/>
    <property type="molecule type" value="Genomic_DNA"/>
</dbReference>
<evidence type="ECO:0000313" key="2">
    <source>
        <dbReference type="Proteomes" id="UP001497744"/>
    </source>
</evidence>
<proteinExistence type="predicted"/>
<gene>
    <name evidence="1" type="ORF">BcabD6B2_57380</name>
</gene>
<protein>
    <submittedName>
        <fullName evidence="1">UDP-glucose 4-epimerase GalE</fullName>
    </submittedName>
</protein>
<name>A0AAV4M2J3_BABCB</name>
<evidence type="ECO:0000313" key="1">
    <source>
        <dbReference type="EMBL" id="GIX66302.1"/>
    </source>
</evidence>
<organism evidence="1 2">
    <name type="scientific">Babesia caballi</name>
    <dbReference type="NCBI Taxonomy" id="5871"/>
    <lineage>
        <taxon>Eukaryota</taxon>
        <taxon>Sar</taxon>
        <taxon>Alveolata</taxon>
        <taxon>Apicomplexa</taxon>
        <taxon>Aconoidasida</taxon>
        <taxon>Piroplasmida</taxon>
        <taxon>Babesiidae</taxon>
        <taxon>Babesia</taxon>
    </lineage>
</organism>